<proteinExistence type="predicted"/>
<dbReference type="RefSeq" id="WP_158039659.1">
    <property type="nucleotide sequence ID" value="NZ_JACCFV010000001.1"/>
</dbReference>
<name>A0A7J5C168_9MICO</name>
<keyword evidence="1" id="KW-1133">Transmembrane helix</keyword>
<keyword evidence="1" id="KW-0472">Membrane</keyword>
<protein>
    <recommendedName>
        <fullName evidence="4">Small multi-drug export protein</fullName>
    </recommendedName>
</protein>
<dbReference type="AlphaFoldDB" id="A0A7J5C168"/>
<keyword evidence="3" id="KW-1185">Reference proteome</keyword>
<keyword evidence="1" id="KW-0812">Transmembrane</keyword>
<feature type="transmembrane region" description="Helical" evidence="1">
    <location>
        <begin position="48"/>
        <end position="69"/>
    </location>
</feature>
<organism evidence="2 3">
    <name type="scientific">Pseudoclavibacter chungangensis</name>
    <dbReference type="NCBI Taxonomy" id="587635"/>
    <lineage>
        <taxon>Bacteria</taxon>
        <taxon>Bacillati</taxon>
        <taxon>Actinomycetota</taxon>
        <taxon>Actinomycetes</taxon>
        <taxon>Micrococcales</taxon>
        <taxon>Microbacteriaceae</taxon>
        <taxon>Pseudoclavibacter</taxon>
    </lineage>
</organism>
<reference evidence="2 3" key="1">
    <citation type="submission" date="2019-09" db="EMBL/GenBank/DDBJ databases">
        <title>Phylogeny of genus Pseudoclavibacter and closely related genus.</title>
        <authorList>
            <person name="Li Y."/>
        </authorList>
    </citation>
    <scope>NUCLEOTIDE SEQUENCE [LARGE SCALE GENOMIC DNA]</scope>
    <source>
        <strain evidence="2 3">DSM 23821</strain>
    </source>
</reference>
<accession>A0A7J5C168</accession>
<evidence type="ECO:0000313" key="3">
    <source>
        <dbReference type="Proteomes" id="UP000467240"/>
    </source>
</evidence>
<dbReference type="OrthoDB" id="4570818at2"/>
<sequence length="159" mass="16899">MFETLTAFTESLPTWLQWLGVALIGAIPFVESYLGSAIGVFVGVPPAAAIAAAVAGNIVSTLAVIFGVHSIRRRVVAGREPERPSPRRERIRRLFDRYGVAGVSLIGPTVLAGQITSGMMISFGASRRLVVIWQIVAIIAWGLLFGVLATIGVDLVSGR</sequence>
<gene>
    <name evidence="2" type="ORF">F8O01_04370</name>
</gene>
<evidence type="ECO:0008006" key="4">
    <source>
        <dbReference type="Google" id="ProtNLM"/>
    </source>
</evidence>
<dbReference type="EMBL" id="WBJZ01000004">
    <property type="protein sequence ID" value="KAB1660163.1"/>
    <property type="molecule type" value="Genomic_DNA"/>
</dbReference>
<dbReference type="Proteomes" id="UP000467240">
    <property type="component" value="Unassembled WGS sequence"/>
</dbReference>
<feature type="transmembrane region" description="Helical" evidence="1">
    <location>
        <begin position="131"/>
        <end position="156"/>
    </location>
</feature>
<feature type="transmembrane region" description="Helical" evidence="1">
    <location>
        <begin position="21"/>
        <end position="42"/>
    </location>
</feature>
<evidence type="ECO:0000256" key="1">
    <source>
        <dbReference type="SAM" id="Phobius"/>
    </source>
</evidence>
<evidence type="ECO:0000313" key="2">
    <source>
        <dbReference type="EMBL" id="KAB1660163.1"/>
    </source>
</evidence>
<feature type="transmembrane region" description="Helical" evidence="1">
    <location>
        <begin position="98"/>
        <end position="125"/>
    </location>
</feature>
<comment type="caution">
    <text evidence="2">The sequence shown here is derived from an EMBL/GenBank/DDBJ whole genome shotgun (WGS) entry which is preliminary data.</text>
</comment>